<dbReference type="Proteomes" id="UP000217199">
    <property type="component" value="Unassembled WGS sequence"/>
</dbReference>
<dbReference type="InParanoid" id="A0A286UVR4"/>
<evidence type="ECO:0000313" key="4">
    <source>
        <dbReference type="EMBL" id="PAV23545.1"/>
    </source>
</evidence>
<feature type="compositionally biased region" description="Polar residues" evidence="2">
    <location>
        <begin position="337"/>
        <end position="346"/>
    </location>
</feature>
<feature type="domain" description="UFSP1/2/DUB catalytic" evidence="3">
    <location>
        <begin position="61"/>
        <end position="276"/>
    </location>
</feature>
<dbReference type="Pfam" id="PF07910">
    <property type="entry name" value="Peptidase_C78"/>
    <property type="match status" value="1"/>
</dbReference>
<dbReference type="STRING" id="2282107.A0A286UVR4"/>
<comment type="caution">
    <text evidence="4">The sequence shown here is derived from an EMBL/GenBank/DDBJ whole genome shotgun (WGS) entry which is preliminary data.</text>
</comment>
<proteinExistence type="predicted"/>
<dbReference type="AlphaFoldDB" id="A0A286UVR4"/>
<reference evidence="4 5" key="1">
    <citation type="journal article" date="2017" name="Mol. Ecol.">
        <title>Comparative and population genomic landscape of Phellinus noxius: A hypervariable fungus causing root rot in trees.</title>
        <authorList>
            <person name="Chung C.L."/>
            <person name="Lee T.J."/>
            <person name="Akiba M."/>
            <person name="Lee H.H."/>
            <person name="Kuo T.H."/>
            <person name="Liu D."/>
            <person name="Ke H.M."/>
            <person name="Yokoi T."/>
            <person name="Roa M.B."/>
            <person name="Lu M.J."/>
            <person name="Chang Y.Y."/>
            <person name="Ann P.J."/>
            <person name="Tsai J.N."/>
            <person name="Chen C.Y."/>
            <person name="Tzean S.S."/>
            <person name="Ota Y."/>
            <person name="Hattori T."/>
            <person name="Sahashi N."/>
            <person name="Liou R.F."/>
            <person name="Kikuchi T."/>
            <person name="Tsai I.J."/>
        </authorList>
    </citation>
    <scope>NUCLEOTIDE SEQUENCE [LARGE SCALE GENOMIC DNA]</scope>
    <source>
        <strain evidence="4 5">FFPRI411160</strain>
    </source>
</reference>
<accession>A0A286UVR4</accession>
<evidence type="ECO:0000256" key="2">
    <source>
        <dbReference type="SAM" id="MobiDB-lite"/>
    </source>
</evidence>
<organism evidence="4 5">
    <name type="scientific">Pyrrhoderma noxium</name>
    <dbReference type="NCBI Taxonomy" id="2282107"/>
    <lineage>
        <taxon>Eukaryota</taxon>
        <taxon>Fungi</taxon>
        <taxon>Dikarya</taxon>
        <taxon>Basidiomycota</taxon>
        <taxon>Agaricomycotina</taxon>
        <taxon>Agaricomycetes</taxon>
        <taxon>Hymenochaetales</taxon>
        <taxon>Hymenochaetaceae</taxon>
        <taxon>Pyrrhoderma</taxon>
    </lineage>
</organism>
<name>A0A286UVR4_9AGAM</name>
<protein>
    <recommendedName>
        <fullName evidence="3">UFSP1/2/DUB catalytic domain-containing protein</fullName>
    </recommendedName>
</protein>
<feature type="compositionally biased region" description="Low complexity" evidence="2">
    <location>
        <begin position="365"/>
        <end position="375"/>
    </location>
</feature>
<dbReference type="GO" id="GO:0016787">
    <property type="term" value="F:hydrolase activity"/>
    <property type="evidence" value="ECO:0007669"/>
    <property type="project" value="UniProtKB-KW"/>
</dbReference>
<evidence type="ECO:0000313" key="5">
    <source>
        <dbReference type="Proteomes" id="UP000217199"/>
    </source>
</evidence>
<sequence length="431" mass="48285">MSSMVYTRVLEDPGSPQKENVFWYHSLSSNPPLNFTPGLIPVLKQALQKSHGKGQTVRAALCYDKAVHVSVESWDSRWGCGYRNFLMACTALINQEIQPTYFPALTHPTPPGIRNLQLWIENAWEAGFDKEGADDLKHKLVGTRKWIGTAELYVAFTTRGIPCQLVDFPKVNSSANAVLAWVENYFSSPYPNGKSMGTPSPKRQVQTTIGEALRGATPIVVTDRMPIILQHDGHSRTIVGYERLKNGSVNLLCFDPSRFPKKDIRNAGKANYFANKSTSPTTEKRPHLSALSSRVPKFLSKVLHTKHKKDIPGDDKKRTAGSIDEERDMKRVRGGSPPSNGANTGGITEVIEISDEDEENNVTGSPKTVKPSVSSSTIPNVEYTEVLEFFRLKPRKVGQKDQYQILYFPLEELLTEQERWDRRVVSSEVIR</sequence>
<gene>
    <name evidence="4" type="ORF">PNOK_0061300</name>
</gene>
<keyword evidence="5" id="KW-1185">Reference proteome</keyword>
<keyword evidence="1" id="KW-0378">Hydrolase</keyword>
<dbReference type="InterPro" id="IPR012462">
    <property type="entry name" value="UFSP1/2_DUB_cat"/>
</dbReference>
<evidence type="ECO:0000259" key="3">
    <source>
        <dbReference type="Pfam" id="PF07910"/>
    </source>
</evidence>
<evidence type="ECO:0000256" key="1">
    <source>
        <dbReference type="ARBA" id="ARBA00022801"/>
    </source>
</evidence>
<dbReference type="OrthoDB" id="288987at2759"/>
<feature type="region of interest" description="Disordered" evidence="2">
    <location>
        <begin position="304"/>
        <end position="347"/>
    </location>
</feature>
<feature type="region of interest" description="Disordered" evidence="2">
    <location>
        <begin position="356"/>
        <end position="375"/>
    </location>
</feature>
<dbReference type="EMBL" id="NBII01000001">
    <property type="protein sequence ID" value="PAV23545.1"/>
    <property type="molecule type" value="Genomic_DNA"/>
</dbReference>
<dbReference type="Gene3D" id="3.90.70.130">
    <property type="match status" value="1"/>
</dbReference>